<dbReference type="Proteomes" id="UP000663824">
    <property type="component" value="Unassembled WGS sequence"/>
</dbReference>
<protein>
    <submittedName>
        <fullName evidence="3">Uncharacterized protein</fullName>
    </submittedName>
</protein>
<sequence length="114" mass="13111">MNGNKIHTPSPPSYQREPGQIESPRYINRSLPLANGSTLNNTNESKNSSLLTVEQLQKELLKLKLTLDEVKVKFTDQIDDLIHELDEEKKARATLQIEIERLQKLFQKLSRINS</sequence>
<dbReference type="AlphaFoldDB" id="A0A816NN80"/>
<evidence type="ECO:0000256" key="2">
    <source>
        <dbReference type="SAM" id="MobiDB-lite"/>
    </source>
</evidence>
<organism evidence="3 4">
    <name type="scientific">Rotaria magnacalcarata</name>
    <dbReference type="NCBI Taxonomy" id="392030"/>
    <lineage>
        <taxon>Eukaryota</taxon>
        <taxon>Metazoa</taxon>
        <taxon>Spiralia</taxon>
        <taxon>Gnathifera</taxon>
        <taxon>Rotifera</taxon>
        <taxon>Eurotatoria</taxon>
        <taxon>Bdelloidea</taxon>
        <taxon>Philodinida</taxon>
        <taxon>Philodinidae</taxon>
        <taxon>Rotaria</taxon>
    </lineage>
</organism>
<accession>A0A816NN80</accession>
<comment type="caution">
    <text evidence="3">The sequence shown here is derived from an EMBL/GenBank/DDBJ whole genome shotgun (WGS) entry which is preliminary data.</text>
</comment>
<dbReference type="EMBL" id="CAJNRE010004562">
    <property type="protein sequence ID" value="CAF2036839.1"/>
    <property type="molecule type" value="Genomic_DNA"/>
</dbReference>
<evidence type="ECO:0000313" key="3">
    <source>
        <dbReference type="EMBL" id="CAF2036839.1"/>
    </source>
</evidence>
<evidence type="ECO:0000313" key="4">
    <source>
        <dbReference type="Proteomes" id="UP000663824"/>
    </source>
</evidence>
<gene>
    <name evidence="3" type="ORF">MBJ925_LOCUS10851</name>
</gene>
<feature type="coiled-coil region" evidence="1">
    <location>
        <begin position="53"/>
        <end position="112"/>
    </location>
</feature>
<reference evidence="3" key="1">
    <citation type="submission" date="2021-02" db="EMBL/GenBank/DDBJ databases">
        <authorList>
            <person name="Nowell W R."/>
        </authorList>
    </citation>
    <scope>NUCLEOTIDE SEQUENCE</scope>
</reference>
<name>A0A816NN80_9BILA</name>
<evidence type="ECO:0000256" key="1">
    <source>
        <dbReference type="SAM" id="Coils"/>
    </source>
</evidence>
<keyword evidence="1" id="KW-0175">Coiled coil</keyword>
<proteinExistence type="predicted"/>
<feature type="region of interest" description="Disordered" evidence="2">
    <location>
        <begin position="1"/>
        <end position="22"/>
    </location>
</feature>